<dbReference type="PANTHER" id="PTHR43280:SF32">
    <property type="entry name" value="TRANSCRIPTIONAL REGULATORY PROTEIN"/>
    <property type="match status" value="1"/>
</dbReference>
<dbReference type="Pfam" id="PF12833">
    <property type="entry name" value="HTH_18"/>
    <property type="match status" value="1"/>
</dbReference>
<dbReference type="GO" id="GO:0043565">
    <property type="term" value="F:sequence-specific DNA binding"/>
    <property type="evidence" value="ECO:0007669"/>
    <property type="project" value="InterPro"/>
</dbReference>
<reference evidence="5 6" key="1">
    <citation type="submission" date="2019-04" db="EMBL/GenBank/DDBJ databases">
        <authorList>
            <person name="Feng G."/>
            <person name="Zhang J."/>
            <person name="Zhu H."/>
        </authorList>
    </citation>
    <scope>NUCLEOTIDE SEQUENCE [LARGE SCALE GENOMIC DNA]</scope>
    <source>
        <strain evidence="5 6">JCM 19491</strain>
    </source>
</reference>
<dbReference type="InterPro" id="IPR018060">
    <property type="entry name" value="HTH_AraC"/>
</dbReference>
<evidence type="ECO:0000259" key="4">
    <source>
        <dbReference type="PROSITE" id="PS01124"/>
    </source>
</evidence>
<dbReference type="OrthoDB" id="9793451at2"/>
<dbReference type="InterPro" id="IPR037923">
    <property type="entry name" value="HTH-like"/>
</dbReference>
<dbReference type="PANTHER" id="PTHR43280">
    <property type="entry name" value="ARAC-FAMILY TRANSCRIPTIONAL REGULATOR"/>
    <property type="match status" value="1"/>
</dbReference>
<organism evidence="5 6">
    <name type="scientific">Hymenobacter wooponensis</name>
    <dbReference type="NCBI Taxonomy" id="1525360"/>
    <lineage>
        <taxon>Bacteria</taxon>
        <taxon>Pseudomonadati</taxon>
        <taxon>Bacteroidota</taxon>
        <taxon>Cytophagia</taxon>
        <taxon>Cytophagales</taxon>
        <taxon>Hymenobacteraceae</taxon>
        <taxon>Hymenobacter</taxon>
    </lineage>
</organism>
<dbReference type="Gene3D" id="1.10.10.60">
    <property type="entry name" value="Homeodomain-like"/>
    <property type="match status" value="1"/>
</dbReference>
<dbReference type="GO" id="GO:0003700">
    <property type="term" value="F:DNA-binding transcription factor activity"/>
    <property type="evidence" value="ECO:0007669"/>
    <property type="project" value="InterPro"/>
</dbReference>
<dbReference type="PROSITE" id="PS01124">
    <property type="entry name" value="HTH_ARAC_FAMILY_2"/>
    <property type="match status" value="1"/>
</dbReference>
<dbReference type="InterPro" id="IPR009057">
    <property type="entry name" value="Homeodomain-like_sf"/>
</dbReference>
<dbReference type="Proteomes" id="UP000298284">
    <property type="component" value="Unassembled WGS sequence"/>
</dbReference>
<dbReference type="InterPro" id="IPR020449">
    <property type="entry name" value="Tscrpt_reg_AraC-type_HTH"/>
</dbReference>
<evidence type="ECO:0000256" key="2">
    <source>
        <dbReference type="ARBA" id="ARBA00023125"/>
    </source>
</evidence>
<dbReference type="InterPro" id="IPR003313">
    <property type="entry name" value="AraC-bd"/>
</dbReference>
<keyword evidence="1" id="KW-0805">Transcription regulation</keyword>
<evidence type="ECO:0000313" key="6">
    <source>
        <dbReference type="Proteomes" id="UP000298284"/>
    </source>
</evidence>
<dbReference type="SMART" id="SM00342">
    <property type="entry name" value="HTH_ARAC"/>
    <property type="match status" value="1"/>
</dbReference>
<evidence type="ECO:0000313" key="5">
    <source>
        <dbReference type="EMBL" id="TGD79616.1"/>
    </source>
</evidence>
<dbReference type="SUPFAM" id="SSF51215">
    <property type="entry name" value="Regulatory protein AraC"/>
    <property type="match status" value="1"/>
</dbReference>
<evidence type="ECO:0000256" key="1">
    <source>
        <dbReference type="ARBA" id="ARBA00023015"/>
    </source>
</evidence>
<accession>A0A4Z0MJD3</accession>
<comment type="caution">
    <text evidence="5">The sequence shown here is derived from an EMBL/GenBank/DDBJ whole genome shotgun (WGS) entry which is preliminary data.</text>
</comment>
<dbReference type="RefSeq" id="WP_135531362.1">
    <property type="nucleotide sequence ID" value="NZ_SRKZ01000004.1"/>
</dbReference>
<feature type="domain" description="HTH araC/xylS-type" evidence="4">
    <location>
        <begin position="212"/>
        <end position="310"/>
    </location>
</feature>
<proteinExistence type="predicted"/>
<keyword evidence="3" id="KW-0804">Transcription</keyword>
<dbReference type="EMBL" id="SRKZ01000004">
    <property type="protein sequence ID" value="TGD79616.1"/>
    <property type="molecule type" value="Genomic_DNA"/>
</dbReference>
<dbReference type="Pfam" id="PF02311">
    <property type="entry name" value="AraC_binding"/>
    <property type="match status" value="1"/>
</dbReference>
<dbReference type="SUPFAM" id="SSF46689">
    <property type="entry name" value="Homeodomain-like"/>
    <property type="match status" value="1"/>
</dbReference>
<dbReference type="AlphaFoldDB" id="A0A4Z0MJD3"/>
<keyword evidence="6" id="KW-1185">Reference proteome</keyword>
<keyword evidence="2" id="KW-0238">DNA-binding</keyword>
<protein>
    <submittedName>
        <fullName evidence="5">AraC family transcriptional regulator</fullName>
    </submittedName>
</protein>
<name>A0A4Z0MJD3_9BACT</name>
<gene>
    <name evidence="5" type="ORF">EU557_15465</name>
</gene>
<evidence type="ECO:0000256" key="3">
    <source>
        <dbReference type="ARBA" id="ARBA00023163"/>
    </source>
</evidence>
<sequence length="314" mass="35094">MFAQVNLRDMQPGSISTYNPQTYLQEFLSEPAALQHLLTPEAERFFIMPVEQMYPLFTRPLPPGRSTSHNLLYVRTGTARMHIGPETYTIGPNEVLLVRAGQVYSFGPGDVNTGYICHFHDDLLLGGRGSGAEALGSFEFLRFWGQPVIRLGQEIGEFAEQLLHRLVVEYDTQQLRYPEVIRAYLLALLHELGRAYVAAEPAEAGAAAQLTARFKQLLAASVTTTHRVSDYAEQLHITPDHLSRCVRRVTGKSPARWIEESIVLEAKVLLAQTTWPVSEVALAVGVADASYFSRLFRKHSGLAPLAYRKQQDLS</sequence>
<dbReference type="PRINTS" id="PR00032">
    <property type="entry name" value="HTHARAC"/>
</dbReference>